<protein>
    <submittedName>
        <fullName evidence="7">SulP family sulfate permease</fullName>
    </submittedName>
</protein>
<comment type="subcellular location">
    <subcellularLocation>
        <location evidence="1">Membrane</location>
        <topology evidence="1">Multi-pass membrane protein</topology>
    </subcellularLocation>
</comment>
<proteinExistence type="predicted"/>
<dbReference type="PANTHER" id="PTHR43310:SF1">
    <property type="entry name" value="SULFATE TRANSPORTER YBAR-RELATED"/>
    <property type="match status" value="1"/>
</dbReference>
<evidence type="ECO:0000256" key="1">
    <source>
        <dbReference type="ARBA" id="ARBA00004141"/>
    </source>
</evidence>
<keyword evidence="4 5" id="KW-0472">Membrane</keyword>
<dbReference type="PROSITE" id="PS50801">
    <property type="entry name" value="STAS"/>
    <property type="match status" value="1"/>
</dbReference>
<dbReference type="InterPro" id="IPR011547">
    <property type="entry name" value="SLC26A/SulP_dom"/>
</dbReference>
<dbReference type="SUPFAM" id="SSF52091">
    <property type="entry name" value="SpoIIaa-like"/>
    <property type="match status" value="1"/>
</dbReference>
<dbReference type="InterPro" id="IPR052706">
    <property type="entry name" value="Membrane-Transporter-like"/>
</dbReference>
<dbReference type="Gene3D" id="3.30.750.24">
    <property type="entry name" value="STAS domain"/>
    <property type="match status" value="1"/>
</dbReference>
<dbReference type="EMBL" id="QGHB01000007">
    <property type="protein sequence ID" value="PWK84845.1"/>
    <property type="molecule type" value="Genomic_DNA"/>
</dbReference>
<keyword evidence="2 5" id="KW-0812">Transmembrane</keyword>
<dbReference type="Pfam" id="PF00916">
    <property type="entry name" value="Sulfate_transp"/>
    <property type="match status" value="2"/>
</dbReference>
<dbReference type="Pfam" id="PF01740">
    <property type="entry name" value="STAS"/>
    <property type="match status" value="1"/>
</dbReference>
<dbReference type="PANTHER" id="PTHR43310">
    <property type="entry name" value="SULFATE TRANSPORTER YBAR-RELATED"/>
    <property type="match status" value="1"/>
</dbReference>
<evidence type="ECO:0000256" key="5">
    <source>
        <dbReference type="SAM" id="Phobius"/>
    </source>
</evidence>
<sequence>MSSFQAAPRPSLLQRVRTTWFANARADLLSGLVVALALIPEALSFSIIAGVDPKVGLYASFTIAIIIAFAGGRPAMISAATGAMALVLVQLVRDHGVEYMFAATVLTGVFQILFGLLGVHKLMRFVPRTVMVGFVNALAILLFAAQIPHITKGGWPVIALAVLGLAIIYLLPRLTKVVPAPLVAIVVVTALTVFLHISVPTVGGMGELPTALPGFGLPMVPFTVDTLTIIAPYALTLAAVGLIESLLTAQLLDDITDTGSRKGMEVRGQGIANIATGFFGGMAGCAMIGQSMINVKSGGRTRLSTLAAGVFLLILVFVLGPVVSLIPMAALVAVMVFVSISTFDWTSIRISTLRRTPKSETAVMVVTVGTVVATHNLALGVLAGALLSAIFFARRVAHLVDVSSVLDPDGDIRVYAVTGELFFASTNELMHSFDYTDTVSKVVIDLSDAHIWDSSAVATLDAVTAKFASRGIDADLIGLNSHSEQLHTKLSGQLTGSH</sequence>
<dbReference type="Proteomes" id="UP000246005">
    <property type="component" value="Unassembled WGS sequence"/>
</dbReference>
<gene>
    <name evidence="7" type="ORF">C8D88_10752</name>
</gene>
<feature type="transmembrane region" description="Helical" evidence="5">
    <location>
        <begin position="178"/>
        <end position="199"/>
    </location>
</feature>
<feature type="transmembrane region" description="Helical" evidence="5">
    <location>
        <begin position="270"/>
        <end position="289"/>
    </location>
</feature>
<dbReference type="GO" id="GO:0016020">
    <property type="term" value="C:membrane"/>
    <property type="evidence" value="ECO:0007669"/>
    <property type="project" value="UniProtKB-SubCell"/>
</dbReference>
<accession>A0A316HWR8</accession>
<feature type="transmembrane region" description="Helical" evidence="5">
    <location>
        <begin position="153"/>
        <end position="171"/>
    </location>
</feature>
<dbReference type="InterPro" id="IPR002645">
    <property type="entry name" value="STAS_dom"/>
</dbReference>
<feature type="transmembrane region" description="Helical" evidence="5">
    <location>
        <begin position="219"/>
        <end position="243"/>
    </location>
</feature>
<dbReference type="GO" id="GO:0008271">
    <property type="term" value="F:secondary active sulfate transmembrane transporter activity"/>
    <property type="evidence" value="ECO:0007669"/>
    <property type="project" value="InterPro"/>
</dbReference>
<dbReference type="AlphaFoldDB" id="A0A316HWR8"/>
<evidence type="ECO:0000256" key="3">
    <source>
        <dbReference type="ARBA" id="ARBA00022989"/>
    </source>
</evidence>
<dbReference type="InterPro" id="IPR018045">
    <property type="entry name" value="S04_transporter_CS"/>
</dbReference>
<organism evidence="7 8">
    <name type="scientific">Lentzea atacamensis</name>
    <dbReference type="NCBI Taxonomy" id="531938"/>
    <lineage>
        <taxon>Bacteria</taxon>
        <taxon>Bacillati</taxon>
        <taxon>Actinomycetota</taxon>
        <taxon>Actinomycetes</taxon>
        <taxon>Pseudonocardiales</taxon>
        <taxon>Pseudonocardiaceae</taxon>
        <taxon>Lentzea</taxon>
    </lineage>
</organism>
<feature type="domain" description="STAS" evidence="6">
    <location>
        <begin position="402"/>
        <end position="490"/>
    </location>
</feature>
<evidence type="ECO:0000313" key="8">
    <source>
        <dbReference type="Proteomes" id="UP000246005"/>
    </source>
</evidence>
<dbReference type="InterPro" id="IPR036513">
    <property type="entry name" value="STAS_dom_sf"/>
</dbReference>
<feature type="transmembrane region" description="Helical" evidence="5">
    <location>
        <begin position="361"/>
        <end position="393"/>
    </location>
</feature>
<evidence type="ECO:0000313" key="7">
    <source>
        <dbReference type="EMBL" id="PWK84845.1"/>
    </source>
</evidence>
<reference evidence="7 8" key="1">
    <citation type="submission" date="2018-05" db="EMBL/GenBank/DDBJ databases">
        <title>Genomic Encyclopedia of Type Strains, Phase IV (KMG-IV): sequencing the most valuable type-strain genomes for metagenomic binning, comparative biology and taxonomic classification.</title>
        <authorList>
            <person name="Goeker M."/>
        </authorList>
    </citation>
    <scope>NUCLEOTIDE SEQUENCE [LARGE SCALE GENOMIC DNA]</scope>
    <source>
        <strain evidence="7 8">DSM 45480</strain>
    </source>
</reference>
<feature type="transmembrane region" description="Helical" evidence="5">
    <location>
        <begin position="309"/>
        <end position="340"/>
    </location>
</feature>
<evidence type="ECO:0000259" key="6">
    <source>
        <dbReference type="PROSITE" id="PS50801"/>
    </source>
</evidence>
<feature type="transmembrane region" description="Helical" evidence="5">
    <location>
        <begin position="99"/>
        <end position="117"/>
    </location>
</feature>
<feature type="transmembrane region" description="Helical" evidence="5">
    <location>
        <begin position="54"/>
        <end position="70"/>
    </location>
</feature>
<name>A0A316HWR8_9PSEU</name>
<comment type="caution">
    <text evidence="7">The sequence shown here is derived from an EMBL/GenBank/DDBJ whole genome shotgun (WGS) entry which is preliminary data.</text>
</comment>
<evidence type="ECO:0000256" key="4">
    <source>
        <dbReference type="ARBA" id="ARBA00023136"/>
    </source>
</evidence>
<evidence type="ECO:0000256" key="2">
    <source>
        <dbReference type="ARBA" id="ARBA00022692"/>
    </source>
</evidence>
<dbReference type="PROSITE" id="PS01130">
    <property type="entry name" value="SLC26A"/>
    <property type="match status" value="1"/>
</dbReference>
<dbReference type="CDD" id="cd07042">
    <property type="entry name" value="STAS_SulP_like_sulfate_transporter"/>
    <property type="match status" value="1"/>
</dbReference>
<feature type="transmembrane region" description="Helical" evidence="5">
    <location>
        <begin position="129"/>
        <end position="147"/>
    </location>
</feature>
<dbReference type="RefSeq" id="WP_109638362.1">
    <property type="nucleotide sequence ID" value="NZ_QGHB01000007.1"/>
</dbReference>
<keyword evidence="3 5" id="KW-1133">Transmembrane helix</keyword>